<dbReference type="InterPro" id="IPR047840">
    <property type="entry name" value="SP_0191-like"/>
</dbReference>
<evidence type="ECO:0000259" key="1">
    <source>
        <dbReference type="Pfam" id="PF21642"/>
    </source>
</evidence>
<name>A0A7X3KC94_9STRE</name>
<feature type="domain" description="SP-0191-like C-terminal" evidence="1">
    <location>
        <begin position="53"/>
        <end position="179"/>
    </location>
</feature>
<organism evidence="2 3">
    <name type="scientific">Streptococcus danieliae</name>
    <dbReference type="NCBI Taxonomy" id="747656"/>
    <lineage>
        <taxon>Bacteria</taxon>
        <taxon>Bacillati</taxon>
        <taxon>Bacillota</taxon>
        <taxon>Bacilli</taxon>
        <taxon>Lactobacillales</taxon>
        <taxon>Streptococcaceae</taxon>
        <taxon>Streptococcus</taxon>
    </lineage>
</organism>
<evidence type="ECO:0000313" key="2">
    <source>
        <dbReference type="EMBL" id="MVX58692.1"/>
    </source>
</evidence>
<sequence>MKKILITATASLLILAGCGQKKEASKPGEEEVKITATLPILTEKVDENAVQKKRLEFPTAEGGTTTVQTLTYQGDQYLTFEIEVISPLTEELKKSVEEVGVAETNTRLKASLDEDENYKAATAVRGFTSNIEVLEDQRLKNLSTYNFQDLDLEGIRNNTYFQGSGIIEMSEVKPSKFLEVRQSNGAIVTDAP</sequence>
<accession>A0A7X3KC94</accession>
<dbReference type="Proteomes" id="UP000461595">
    <property type="component" value="Unassembled WGS sequence"/>
</dbReference>
<protein>
    <recommendedName>
        <fullName evidence="1">SP-0191-like C-terminal domain-containing protein</fullName>
    </recommendedName>
</protein>
<evidence type="ECO:0000313" key="3">
    <source>
        <dbReference type="Proteomes" id="UP000461595"/>
    </source>
</evidence>
<proteinExistence type="predicted"/>
<reference evidence="2 3" key="1">
    <citation type="submission" date="2019-12" db="EMBL/GenBank/DDBJ databases">
        <title>Microbes associate with the intestines of laboratory mice.</title>
        <authorList>
            <person name="Navarre W."/>
            <person name="Wong E."/>
        </authorList>
    </citation>
    <scope>NUCLEOTIDE SEQUENCE [LARGE SCALE GENOMIC DNA]</scope>
    <source>
        <strain evidence="2 3">NM51_B2-22</strain>
    </source>
</reference>
<dbReference type="AlphaFoldDB" id="A0A7X3KC94"/>
<dbReference type="Pfam" id="PF21642">
    <property type="entry name" value="SP_0191-like"/>
    <property type="match status" value="1"/>
</dbReference>
<comment type="caution">
    <text evidence="2">The sequence shown here is derived from an EMBL/GenBank/DDBJ whole genome shotgun (WGS) entry which is preliminary data.</text>
</comment>
<dbReference type="EMBL" id="WSRS01000019">
    <property type="protein sequence ID" value="MVX58692.1"/>
    <property type="molecule type" value="Genomic_DNA"/>
</dbReference>
<dbReference type="OrthoDB" id="2234192at2"/>
<dbReference type="PROSITE" id="PS51257">
    <property type="entry name" value="PROKAR_LIPOPROTEIN"/>
    <property type="match status" value="1"/>
</dbReference>
<dbReference type="RefSeq" id="WP_160332504.1">
    <property type="nucleotide sequence ID" value="NZ_CATKDJ010000124.1"/>
</dbReference>
<gene>
    <name evidence="2" type="ORF">E5983_03385</name>
</gene>
<dbReference type="NCBIfam" id="NF041193">
    <property type="entry name" value="lipo_SP0191"/>
    <property type="match status" value="1"/>
</dbReference>
<dbReference type="InterPro" id="IPR048787">
    <property type="entry name" value="SP_0191-like_C"/>
</dbReference>